<dbReference type="KEGG" id="psl:Psta_1483"/>
<dbReference type="CDD" id="cd00488">
    <property type="entry name" value="PCD_DCoH"/>
    <property type="match status" value="1"/>
</dbReference>
<dbReference type="PANTHER" id="PTHR12599:SF0">
    <property type="entry name" value="PTERIN-4-ALPHA-CARBINOLAMINE DEHYDRATASE"/>
    <property type="match status" value="1"/>
</dbReference>
<evidence type="ECO:0000256" key="1">
    <source>
        <dbReference type="ARBA" id="ARBA00001554"/>
    </source>
</evidence>
<dbReference type="InterPro" id="IPR001533">
    <property type="entry name" value="Pterin_deHydtase"/>
</dbReference>
<dbReference type="AlphaFoldDB" id="D2QXH3"/>
<name>D2QXH3_PIRSD</name>
<dbReference type="eggNOG" id="COG2154">
    <property type="taxonomic scope" value="Bacteria"/>
</dbReference>
<dbReference type="PANTHER" id="PTHR12599">
    <property type="entry name" value="PTERIN-4-ALPHA-CARBINOLAMINE DEHYDRATASE"/>
    <property type="match status" value="1"/>
</dbReference>
<evidence type="ECO:0000313" key="6">
    <source>
        <dbReference type="Proteomes" id="UP000001887"/>
    </source>
</evidence>
<dbReference type="InterPro" id="IPR036428">
    <property type="entry name" value="PCD_sf"/>
</dbReference>
<dbReference type="EMBL" id="CP001848">
    <property type="protein sequence ID" value="ADB16158.1"/>
    <property type="molecule type" value="Genomic_DNA"/>
</dbReference>
<comment type="catalytic activity">
    <reaction evidence="1">
        <text>(4aS,6R)-4a-hydroxy-L-erythro-5,6,7,8-tetrahydrobiopterin = (6R)-L-erythro-6,7-dihydrobiopterin + H2O</text>
        <dbReference type="Rhea" id="RHEA:11920"/>
        <dbReference type="ChEBI" id="CHEBI:15377"/>
        <dbReference type="ChEBI" id="CHEBI:15642"/>
        <dbReference type="ChEBI" id="CHEBI:43120"/>
        <dbReference type="EC" id="4.2.1.96"/>
    </reaction>
</comment>
<protein>
    <recommendedName>
        <fullName evidence="3">4a-hydroxytetrahydrobiopterin dehydratase</fullName>
        <ecNumber evidence="3">4.2.1.96</ecNumber>
    </recommendedName>
</protein>
<reference evidence="5 6" key="1">
    <citation type="journal article" date="2009" name="Stand. Genomic Sci.">
        <title>Complete genome sequence of Pirellula staleyi type strain (ATCC 27377).</title>
        <authorList>
            <person name="Clum A."/>
            <person name="Tindall B.J."/>
            <person name="Sikorski J."/>
            <person name="Ivanova N."/>
            <person name="Mavrommatis K."/>
            <person name="Lucas S."/>
            <person name="Glavina del Rio T."/>
            <person name="Nolan M."/>
            <person name="Chen F."/>
            <person name="Tice H."/>
            <person name="Pitluck S."/>
            <person name="Cheng J.F."/>
            <person name="Chertkov O."/>
            <person name="Brettin T."/>
            <person name="Han C."/>
            <person name="Detter J.C."/>
            <person name="Kuske C."/>
            <person name="Bruce D."/>
            <person name="Goodwin L."/>
            <person name="Ovchinikova G."/>
            <person name="Pati A."/>
            <person name="Mikhailova N."/>
            <person name="Chen A."/>
            <person name="Palaniappan K."/>
            <person name="Land M."/>
            <person name="Hauser L."/>
            <person name="Chang Y.J."/>
            <person name="Jeffries C.D."/>
            <person name="Chain P."/>
            <person name="Rohde M."/>
            <person name="Goker M."/>
            <person name="Bristow J."/>
            <person name="Eisen J.A."/>
            <person name="Markowitz V."/>
            <person name="Hugenholtz P."/>
            <person name="Kyrpides N.C."/>
            <person name="Klenk H.P."/>
            <person name="Lapidus A."/>
        </authorList>
    </citation>
    <scope>NUCLEOTIDE SEQUENCE [LARGE SCALE GENOMIC DNA]</scope>
    <source>
        <strain evidence="6">ATCC 27377 / DSM 6068 / ICPB 4128</strain>
    </source>
</reference>
<dbReference type="GO" id="GO:0006729">
    <property type="term" value="P:tetrahydrobiopterin biosynthetic process"/>
    <property type="evidence" value="ECO:0007669"/>
    <property type="project" value="InterPro"/>
</dbReference>
<dbReference type="EC" id="4.2.1.96" evidence="3"/>
<sequence length="115" mass="12806">MADAPAVLEGEALAAELAKLPDWEIRDGWLRRTFHTPGWPHTMMLVQAVGLLAEAAWHHPDMRIGYAIVTVMLQTHSARGITLLDFELATKIDSLALWKPAPTSSLTGFPKKWIH</sequence>
<organism evidence="5 6">
    <name type="scientific">Pirellula staleyi (strain ATCC 27377 / DSM 6068 / ICPB 4128)</name>
    <name type="common">Pirella staleyi</name>
    <dbReference type="NCBI Taxonomy" id="530564"/>
    <lineage>
        <taxon>Bacteria</taxon>
        <taxon>Pseudomonadati</taxon>
        <taxon>Planctomycetota</taxon>
        <taxon>Planctomycetia</taxon>
        <taxon>Pirellulales</taxon>
        <taxon>Pirellulaceae</taxon>
        <taxon>Pirellula</taxon>
    </lineage>
</organism>
<dbReference type="SUPFAM" id="SSF55248">
    <property type="entry name" value="PCD-like"/>
    <property type="match status" value="1"/>
</dbReference>
<keyword evidence="4" id="KW-0456">Lyase</keyword>
<keyword evidence="6" id="KW-1185">Reference proteome</keyword>
<dbReference type="GO" id="GO:0008124">
    <property type="term" value="F:4-alpha-hydroxytetrahydrobiopterin dehydratase activity"/>
    <property type="evidence" value="ECO:0007669"/>
    <property type="project" value="UniProtKB-EC"/>
</dbReference>
<evidence type="ECO:0000256" key="4">
    <source>
        <dbReference type="ARBA" id="ARBA00023239"/>
    </source>
</evidence>
<accession>D2QXH3</accession>
<evidence type="ECO:0000313" key="5">
    <source>
        <dbReference type="EMBL" id="ADB16158.1"/>
    </source>
</evidence>
<dbReference type="NCBIfam" id="NF002017">
    <property type="entry name" value="PRK00823.1-2"/>
    <property type="match status" value="1"/>
</dbReference>
<evidence type="ECO:0000256" key="2">
    <source>
        <dbReference type="ARBA" id="ARBA00006472"/>
    </source>
</evidence>
<proteinExistence type="inferred from homology"/>
<gene>
    <name evidence="5" type="ordered locus">Psta_1483</name>
</gene>
<dbReference type="Gene3D" id="3.30.1360.20">
    <property type="entry name" value="Transcriptional coactivator/pterin dehydratase"/>
    <property type="match status" value="1"/>
</dbReference>
<comment type="similarity">
    <text evidence="2">Belongs to the pterin-4-alpha-carbinolamine dehydratase family.</text>
</comment>
<dbReference type="STRING" id="530564.Psta_1483"/>
<evidence type="ECO:0000256" key="3">
    <source>
        <dbReference type="ARBA" id="ARBA00013252"/>
    </source>
</evidence>
<dbReference type="Proteomes" id="UP000001887">
    <property type="component" value="Chromosome"/>
</dbReference>
<dbReference type="HOGENOM" id="CLU_081974_4_0_0"/>
<dbReference type="OrthoDB" id="15077at2"/>
<dbReference type="Pfam" id="PF01329">
    <property type="entry name" value="Pterin_4a"/>
    <property type="match status" value="1"/>
</dbReference>